<dbReference type="PANTHER" id="PTHR44520">
    <property type="entry name" value="RESPONSE REGULATOR RCP1-RELATED"/>
    <property type="match status" value="1"/>
</dbReference>
<dbReference type="Gene3D" id="3.40.50.2300">
    <property type="match status" value="1"/>
</dbReference>
<dbReference type="GO" id="GO:0000160">
    <property type="term" value="P:phosphorelay signal transduction system"/>
    <property type="evidence" value="ECO:0007669"/>
    <property type="project" value="InterPro"/>
</dbReference>
<dbReference type="PANTHER" id="PTHR44520:SF2">
    <property type="entry name" value="RESPONSE REGULATOR RCP1"/>
    <property type="match status" value="1"/>
</dbReference>
<dbReference type="EMBL" id="CP002955">
    <property type="protein sequence ID" value="AEL27251.1"/>
    <property type="molecule type" value="Genomic_DNA"/>
</dbReference>
<protein>
    <submittedName>
        <fullName evidence="3">Response regulator receiver protein</fullName>
    </submittedName>
</protein>
<name>G0IYR8_CYCMS</name>
<dbReference type="KEGG" id="cmr:Cycma_3531"/>
<dbReference type="STRING" id="880070.Cycma_3531"/>
<dbReference type="AlphaFoldDB" id="G0IYR8"/>
<feature type="modified residue" description="4-aspartylphosphate" evidence="1">
    <location>
        <position position="66"/>
    </location>
</feature>
<dbReference type="SMART" id="SM00448">
    <property type="entry name" value="REC"/>
    <property type="match status" value="1"/>
</dbReference>
<dbReference type="Proteomes" id="UP000001635">
    <property type="component" value="Chromosome"/>
</dbReference>
<dbReference type="Pfam" id="PF00072">
    <property type="entry name" value="Response_reg"/>
    <property type="match status" value="1"/>
</dbReference>
<dbReference type="PROSITE" id="PS50110">
    <property type="entry name" value="RESPONSE_REGULATORY"/>
    <property type="match status" value="1"/>
</dbReference>
<evidence type="ECO:0000313" key="3">
    <source>
        <dbReference type="EMBL" id="AEL27251.1"/>
    </source>
</evidence>
<feature type="domain" description="Response regulatory" evidence="2">
    <location>
        <begin position="8"/>
        <end position="133"/>
    </location>
</feature>
<dbReference type="eggNOG" id="COG0784">
    <property type="taxonomic scope" value="Bacteria"/>
</dbReference>
<dbReference type="InterPro" id="IPR001789">
    <property type="entry name" value="Sig_transdc_resp-reg_receiver"/>
</dbReference>
<accession>G0IYR8</accession>
<organism evidence="3 4">
    <name type="scientific">Cyclobacterium marinum (strain ATCC 25205 / DSM 745 / LMG 13164 / NCIMB 1802)</name>
    <name type="common">Flectobacillus marinus</name>
    <dbReference type="NCBI Taxonomy" id="880070"/>
    <lineage>
        <taxon>Bacteria</taxon>
        <taxon>Pseudomonadati</taxon>
        <taxon>Bacteroidota</taxon>
        <taxon>Cytophagia</taxon>
        <taxon>Cytophagales</taxon>
        <taxon>Cyclobacteriaceae</taxon>
        <taxon>Cyclobacterium</taxon>
    </lineage>
</organism>
<keyword evidence="4" id="KW-1185">Reference proteome</keyword>
<sequence>MDKMKSAHILLVEDNEGDIYLTLEALNESAVENKVSIARDGQEALDFIFKTNGFEHQATPDLIILDVNLPKKSGHEVLHELKQHHNYKKIPVVVLSTSSSKEDIDLSYQNYANCYITKPAEVSDFLKTVASIQNYWFDTASLPVN</sequence>
<evidence type="ECO:0000256" key="1">
    <source>
        <dbReference type="PROSITE-ProRule" id="PRU00169"/>
    </source>
</evidence>
<dbReference type="CDD" id="cd17557">
    <property type="entry name" value="REC_Rcp-like"/>
    <property type="match status" value="1"/>
</dbReference>
<evidence type="ECO:0000313" key="4">
    <source>
        <dbReference type="Proteomes" id="UP000001635"/>
    </source>
</evidence>
<dbReference type="InterPro" id="IPR052893">
    <property type="entry name" value="TCS_response_regulator"/>
</dbReference>
<evidence type="ECO:0000259" key="2">
    <source>
        <dbReference type="PROSITE" id="PS50110"/>
    </source>
</evidence>
<dbReference type="HOGENOM" id="CLU_000445_69_17_10"/>
<gene>
    <name evidence="3" type="ordered locus">Cycma_3531</name>
</gene>
<dbReference type="InterPro" id="IPR011006">
    <property type="entry name" value="CheY-like_superfamily"/>
</dbReference>
<reference evidence="4" key="1">
    <citation type="submission" date="2011-07" db="EMBL/GenBank/DDBJ databases">
        <title>The complete genome of Cyclobacterium marinum DSM 745.</title>
        <authorList>
            <person name="Lucas S."/>
            <person name="Han J."/>
            <person name="Lapidus A."/>
            <person name="Bruce D."/>
            <person name="Goodwin L."/>
            <person name="Pitluck S."/>
            <person name="Peters L."/>
            <person name="Kyrpides N."/>
            <person name="Mavromatis K."/>
            <person name="Ivanova N."/>
            <person name="Ovchinnikova G."/>
            <person name="Chertkov O."/>
            <person name="Detter J.C."/>
            <person name="Tapia R."/>
            <person name="Han C."/>
            <person name="Land M."/>
            <person name="Hauser L."/>
            <person name="Markowitz V."/>
            <person name="Cheng J.-F."/>
            <person name="Hugenholtz P."/>
            <person name="Woyke T."/>
            <person name="Wu D."/>
            <person name="Tindall B."/>
            <person name="Schuetze A."/>
            <person name="Brambilla E."/>
            <person name="Klenk H.-P."/>
            <person name="Eisen J.A."/>
        </authorList>
    </citation>
    <scope>NUCLEOTIDE SEQUENCE [LARGE SCALE GENOMIC DNA]</scope>
    <source>
        <strain evidence="4">ATCC 25205 / DSM 745 / LMG 13164 / NCIMB 1802</strain>
    </source>
</reference>
<keyword evidence="1" id="KW-0597">Phosphoprotein</keyword>
<dbReference type="SUPFAM" id="SSF52172">
    <property type="entry name" value="CheY-like"/>
    <property type="match status" value="1"/>
</dbReference>
<proteinExistence type="predicted"/>